<comment type="caution">
    <text evidence="1">The sequence shown here is derived from an EMBL/GenBank/DDBJ whole genome shotgun (WGS) entry which is preliminary data.</text>
</comment>
<sequence length="159" mass="17994">MGTSCIKEGGYVYKKYELNQCPPLEYILPLHNGTNASRVELSEMPDWNCVRLSSYQYFKNNNRIGPLYAPILQREKDKCFLYVGFRALFPDQVGGIKADTTDPTKAYTYPIGVQNIDAFTNALLNGTKMLPVMAGEVKTSKSDKEDLEFWCKTLNGDNK</sequence>
<organism evidence="1 2">
    <name type="scientific">Halobacteriovorax vibrionivorans</name>
    <dbReference type="NCBI Taxonomy" id="2152716"/>
    <lineage>
        <taxon>Bacteria</taxon>
        <taxon>Pseudomonadati</taxon>
        <taxon>Bdellovibrionota</taxon>
        <taxon>Bacteriovoracia</taxon>
        <taxon>Bacteriovoracales</taxon>
        <taxon>Halobacteriovoraceae</taxon>
        <taxon>Halobacteriovorax</taxon>
    </lineage>
</organism>
<reference evidence="2" key="1">
    <citation type="journal article" date="2019" name="Int. J. Syst. Evol. Microbiol.">
        <title>Halobacteriovorax valvorus sp. nov., a novel prokaryotic predator isolated from coastal seawater of China.</title>
        <authorList>
            <person name="Chen M.-X."/>
        </authorList>
    </citation>
    <scope>NUCLEOTIDE SEQUENCE [LARGE SCALE GENOMIC DNA]</scope>
    <source>
        <strain evidence="2">BL9</strain>
    </source>
</reference>
<name>A0ABY0IH40_9BACT</name>
<evidence type="ECO:0000313" key="2">
    <source>
        <dbReference type="Proteomes" id="UP000443582"/>
    </source>
</evidence>
<dbReference type="RefSeq" id="WP_133296984.1">
    <property type="nucleotide sequence ID" value="NZ_QDKL01000003.1"/>
</dbReference>
<dbReference type="EMBL" id="QDKL01000003">
    <property type="protein sequence ID" value="RZF21151.1"/>
    <property type="molecule type" value="Genomic_DNA"/>
</dbReference>
<evidence type="ECO:0000313" key="1">
    <source>
        <dbReference type="EMBL" id="RZF21151.1"/>
    </source>
</evidence>
<dbReference type="Proteomes" id="UP000443582">
    <property type="component" value="Unassembled WGS sequence"/>
</dbReference>
<keyword evidence="2" id="KW-1185">Reference proteome</keyword>
<gene>
    <name evidence="1" type="ORF">DAY19_14330</name>
</gene>
<accession>A0ABY0IH40</accession>
<protein>
    <submittedName>
        <fullName evidence="1">Uncharacterized protein</fullName>
    </submittedName>
</protein>
<proteinExistence type="predicted"/>